<dbReference type="Gene3D" id="3.40.50.150">
    <property type="entry name" value="Vaccinia Virus protein VP39"/>
    <property type="match status" value="1"/>
</dbReference>
<comment type="caution">
    <text evidence="4">The sequence shown here is derived from an EMBL/GenBank/DDBJ whole genome shotgun (WGS) entry which is preliminary data.</text>
</comment>
<evidence type="ECO:0000256" key="2">
    <source>
        <dbReference type="ARBA" id="ARBA00022679"/>
    </source>
</evidence>
<gene>
    <name evidence="4" type="ORF">NE663_03395</name>
</gene>
<sequence>MKEELAKLLQEMERKAEEERIPIMQPEGIAFLCSYIETHHVRSILEIGAAIGYSAIRMASLDREIKVTTIERDQKRYEEAVAYIAKAGLEKQIQILEMDAFDFHSEEQFDLIFIDAAKAQYIKFFQQFRHNLQEDGAIITDNLEFHGMVSGEVEIKHSRNLKRLVRKIRGYIAFLQENEEFESEFLKIGDGIAISRRRKGQKEDLLLERKQ</sequence>
<dbReference type="PROSITE" id="PS51682">
    <property type="entry name" value="SAM_OMT_I"/>
    <property type="match status" value="1"/>
</dbReference>
<protein>
    <submittedName>
        <fullName evidence="4">O-methyltransferase</fullName>
    </submittedName>
</protein>
<dbReference type="PANTHER" id="PTHR10509">
    <property type="entry name" value="O-METHYLTRANSFERASE-RELATED"/>
    <property type="match status" value="1"/>
</dbReference>
<evidence type="ECO:0000313" key="4">
    <source>
        <dbReference type="EMBL" id="MCQ5121307.1"/>
    </source>
</evidence>
<dbReference type="RefSeq" id="WP_256197470.1">
    <property type="nucleotide sequence ID" value="NZ_CANTYB010000012.1"/>
</dbReference>
<evidence type="ECO:0000256" key="1">
    <source>
        <dbReference type="ARBA" id="ARBA00022603"/>
    </source>
</evidence>
<dbReference type="CDD" id="cd02440">
    <property type="entry name" value="AdoMet_MTases"/>
    <property type="match status" value="1"/>
</dbReference>
<dbReference type="InterPro" id="IPR050362">
    <property type="entry name" value="Cation-dep_OMT"/>
</dbReference>
<evidence type="ECO:0000256" key="3">
    <source>
        <dbReference type="ARBA" id="ARBA00022691"/>
    </source>
</evidence>
<accession>A0ABT1SJA5</accession>
<dbReference type="Pfam" id="PF01596">
    <property type="entry name" value="Methyltransf_3"/>
    <property type="match status" value="1"/>
</dbReference>
<keyword evidence="2" id="KW-0808">Transferase</keyword>
<dbReference type="Proteomes" id="UP001524435">
    <property type="component" value="Unassembled WGS sequence"/>
</dbReference>
<keyword evidence="1" id="KW-0489">Methyltransferase</keyword>
<keyword evidence="5" id="KW-1185">Reference proteome</keyword>
<name>A0ABT1SJA5_9FIRM</name>
<dbReference type="SUPFAM" id="SSF53335">
    <property type="entry name" value="S-adenosyl-L-methionine-dependent methyltransferases"/>
    <property type="match status" value="1"/>
</dbReference>
<dbReference type="EMBL" id="JANGCH010000003">
    <property type="protein sequence ID" value="MCQ5121307.1"/>
    <property type="molecule type" value="Genomic_DNA"/>
</dbReference>
<dbReference type="InterPro" id="IPR002935">
    <property type="entry name" value="SAM_O-MeTrfase"/>
</dbReference>
<keyword evidence="3" id="KW-0949">S-adenosyl-L-methionine</keyword>
<evidence type="ECO:0000313" key="5">
    <source>
        <dbReference type="Proteomes" id="UP001524435"/>
    </source>
</evidence>
<dbReference type="PANTHER" id="PTHR10509:SF14">
    <property type="entry name" value="CAFFEOYL-COA O-METHYLTRANSFERASE 3-RELATED"/>
    <property type="match status" value="1"/>
</dbReference>
<reference evidence="4 5" key="1">
    <citation type="submission" date="2022-06" db="EMBL/GenBank/DDBJ databases">
        <title>Isolation of gut microbiota from human fecal samples.</title>
        <authorList>
            <person name="Pamer E.G."/>
            <person name="Barat B."/>
            <person name="Waligurski E."/>
            <person name="Medina S."/>
            <person name="Paddock L."/>
            <person name="Mostad J."/>
        </authorList>
    </citation>
    <scope>NUCLEOTIDE SEQUENCE [LARGE SCALE GENOMIC DNA]</scope>
    <source>
        <strain evidence="4 5">DFI.6.1</strain>
    </source>
</reference>
<dbReference type="InterPro" id="IPR029063">
    <property type="entry name" value="SAM-dependent_MTases_sf"/>
</dbReference>
<organism evidence="4 5">
    <name type="scientific">Massilicoli timonensis</name>
    <dbReference type="NCBI Taxonomy" id="2015901"/>
    <lineage>
        <taxon>Bacteria</taxon>
        <taxon>Bacillati</taxon>
        <taxon>Bacillota</taxon>
        <taxon>Erysipelotrichia</taxon>
        <taxon>Erysipelotrichales</taxon>
        <taxon>Erysipelotrichaceae</taxon>
        <taxon>Massilicoli</taxon>
    </lineage>
</organism>
<proteinExistence type="predicted"/>